<evidence type="ECO:0000313" key="2">
    <source>
        <dbReference type="Proteomes" id="UP000244677"/>
    </source>
</evidence>
<reference evidence="1 2" key="1">
    <citation type="submission" date="2017-04" db="EMBL/GenBank/DDBJ databases">
        <title>Complete genome sequence of Flavobacterium kingsejong AJ004.</title>
        <authorList>
            <person name="Lee P.C."/>
        </authorList>
    </citation>
    <scope>NUCLEOTIDE SEQUENCE [LARGE SCALE GENOMIC DNA]</scope>
    <source>
        <strain evidence="1 2">AJ004</strain>
    </source>
</reference>
<dbReference type="AlphaFoldDB" id="A0A2S1LTW4"/>
<keyword evidence="2" id="KW-1185">Reference proteome</keyword>
<name>A0A2S1LTW4_9FLAO</name>
<dbReference type="Gene3D" id="2.40.400.10">
    <property type="entry name" value="Acetoacetate decarboxylase-like"/>
    <property type="match status" value="1"/>
</dbReference>
<dbReference type="InterPro" id="IPR023375">
    <property type="entry name" value="ADC_dom_sf"/>
</dbReference>
<dbReference type="RefSeq" id="WP_108738583.1">
    <property type="nucleotide sequence ID" value="NZ_CP020919.1"/>
</dbReference>
<dbReference type="Proteomes" id="UP000244677">
    <property type="component" value="Chromosome"/>
</dbReference>
<protein>
    <recommendedName>
        <fullName evidence="3">DUF2071 domain-containing protein</fullName>
    </recommendedName>
</protein>
<sequence length="241" mass="28459">MGTIAELLQQTTHRPWELPTTGWSYYQEWNNALFFHWEVPLELLQSLVPSNLEVDLYEGKAYISLVPFTMQKIRPKYLPSLAFVSDFHEINLRTYVTYEGKPGVFFISIEAEKSLSAFLSRMLSGLPYKKSTMVRTPKGYTSQNKLQDFRFSAEYEIQEVIVVKTGLDRFLTERYSLYLERNGKLYRYQIHHKEWELRNVRMDKFDSKYIINALNLEGKVPDLMHYSEGVQVIAWDREVLS</sequence>
<dbReference type="Pfam" id="PF09844">
    <property type="entry name" value="DUF2071"/>
    <property type="match status" value="1"/>
</dbReference>
<organism evidence="1 2">
    <name type="scientific">Flavobacterium kingsejongi</name>
    <dbReference type="NCBI Taxonomy" id="1678728"/>
    <lineage>
        <taxon>Bacteria</taxon>
        <taxon>Pseudomonadati</taxon>
        <taxon>Bacteroidota</taxon>
        <taxon>Flavobacteriia</taxon>
        <taxon>Flavobacteriales</taxon>
        <taxon>Flavobacteriaceae</taxon>
        <taxon>Flavobacterium</taxon>
    </lineage>
</organism>
<gene>
    <name evidence="1" type="ORF">FK004_18630</name>
</gene>
<evidence type="ECO:0000313" key="1">
    <source>
        <dbReference type="EMBL" id="AWG27091.1"/>
    </source>
</evidence>
<dbReference type="EMBL" id="CP020919">
    <property type="protein sequence ID" value="AWG27091.1"/>
    <property type="molecule type" value="Genomic_DNA"/>
</dbReference>
<dbReference type="InterPro" id="IPR018644">
    <property type="entry name" value="DUF2071"/>
</dbReference>
<dbReference type="SUPFAM" id="SSF160104">
    <property type="entry name" value="Acetoacetate decarboxylase-like"/>
    <property type="match status" value="1"/>
</dbReference>
<evidence type="ECO:0008006" key="3">
    <source>
        <dbReference type="Google" id="ProtNLM"/>
    </source>
</evidence>
<proteinExistence type="predicted"/>
<dbReference type="PANTHER" id="PTHR39186">
    <property type="entry name" value="DUF2071 FAMILY PROTEIN"/>
    <property type="match status" value="1"/>
</dbReference>
<dbReference type="PANTHER" id="PTHR39186:SF1">
    <property type="entry name" value="DUF2071 DOMAIN-CONTAINING PROTEIN"/>
    <property type="match status" value="1"/>
</dbReference>
<dbReference type="KEGG" id="fki:FK004_18630"/>
<accession>A0A2S1LTW4</accession>
<dbReference type="OrthoDB" id="1421826at2"/>